<dbReference type="RefSeq" id="WP_227613954.1">
    <property type="nucleotide sequence ID" value="NZ_JAJEPR010000001.1"/>
</dbReference>
<accession>A0AAE3J4C5</accession>
<evidence type="ECO:0000256" key="1">
    <source>
        <dbReference type="SAM" id="MobiDB-lite"/>
    </source>
</evidence>
<evidence type="ECO:0000313" key="3">
    <source>
        <dbReference type="Proteomes" id="UP001197875"/>
    </source>
</evidence>
<sequence length="207" mass="23363">MAFFDELSKKLSGVSRVAVRKAKEVTDIGSLKLQIADENRKLSKIYENLGREYYDKFQDDVAEELAELVSQIKDSNDKIAGLQDEISRVEAESAARAEEERVRREAEAQAKKESVAEAEMRVVDEDEEEEAKKNGEMTESEEEITGETEAGETEDAAEDEEAYETEDEAVEADDEAAEEVSEEEPAEETYADETETTEEPEEKSEWL</sequence>
<dbReference type="EMBL" id="JAJEPR010000001">
    <property type="protein sequence ID" value="MCC2188336.1"/>
    <property type="molecule type" value="Genomic_DNA"/>
</dbReference>
<dbReference type="Proteomes" id="UP001197875">
    <property type="component" value="Unassembled WGS sequence"/>
</dbReference>
<protein>
    <submittedName>
        <fullName evidence="2">Uncharacterized protein</fullName>
    </submittedName>
</protein>
<name>A0AAE3J4C5_9FIRM</name>
<organism evidence="2 3">
    <name type="scientific">Fusicatenibacter faecihominis</name>
    <dbReference type="NCBI Taxonomy" id="2881276"/>
    <lineage>
        <taxon>Bacteria</taxon>
        <taxon>Bacillati</taxon>
        <taxon>Bacillota</taxon>
        <taxon>Clostridia</taxon>
        <taxon>Lachnospirales</taxon>
        <taxon>Lachnospiraceae</taxon>
        <taxon>Fusicatenibacter</taxon>
    </lineage>
</organism>
<feature type="compositionally biased region" description="Basic and acidic residues" evidence="1">
    <location>
        <begin position="90"/>
        <end position="123"/>
    </location>
</feature>
<evidence type="ECO:0000313" key="2">
    <source>
        <dbReference type="EMBL" id="MCC2188336.1"/>
    </source>
</evidence>
<reference evidence="2 3" key="1">
    <citation type="submission" date="2021-10" db="EMBL/GenBank/DDBJ databases">
        <title>Anaerobic single-cell dispensing facilitates the cultivation of human gut bacteria.</title>
        <authorList>
            <person name="Afrizal A."/>
        </authorList>
    </citation>
    <scope>NUCLEOTIDE SEQUENCE [LARGE SCALE GENOMIC DNA]</scope>
    <source>
        <strain evidence="2 3">CLA-AA-H277</strain>
    </source>
</reference>
<comment type="caution">
    <text evidence="2">The sequence shown here is derived from an EMBL/GenBank/DDBJ whole genome shotgun (WGS) entry which is preliminary data.</text>
</comment>
<feature type="region of interest" description="Disordered" evidence="1">
    <location>
        <begin position="90"/>
        <end position="207"/>
    </location>
</feature>
<feature type="compositionally biased region" description="Acidic residues" evidence="1">
    <location>
        <begin position="138"/>
        <end position="207"/>
    </location>
</feature>
<proteinExistence type="predicted"/>
<keyword evidence="3" id="KW-1185">Reference proteome</keyword>
<gene>
    <name evidence="2" type="ORF">LKD71_00630</name>
</gene>
<dbReference type="AlphaFoldDB" id="A0AAE3J4C5"/>